<evidence type="ECO:0000256" key="2">
    <source>
        <dbReference type="ARBA" id="ARBA00023043"/>
    </source>
</evidence>
<evidence type="ECO:0000256" key="4">
    <source>
        <dbReference type="SAM" id="MobiDB-lite"/>
    </source>
</evidence>
<gene>
    <name evidence="6" type="ORF">BU23DRAFT_499828</name>
</gene>
<dbReference type="InterPro" id="IPR002110">
    <property type="entry name" value="Ankyrin_rpt"/>
</dbReference>
<keyword evidence="7" id="KW-1185">Reference proteome</keyword>
<protein>
    <submittedName>
        <fullName evidence="6">Ankyrin repeat and BTB/POZ domain-containing protein 1</fullName>
    </submittedName>
</protein>
<organism evidence="6 7">
    <name type="scientific">Bimuria novae-zelandiae CBS 107.79</name>
    <dbReference type="NCBI Taxonomy" id="1447943"/>
    <lineage>
        <taxon>Eukaryota</taxon>
        <taxon>Fungi</taxon>
        <taxon>Dikarya</taxon>
        <taxon>Ascomycota</taxon>
        <taxon>Pezizomycotina</taxon>
        <taxon>Dothideomycetes</taxon>
        <taxon>Pleosporomycetidae</taxon>
        <taxon>Pleosporales</taxon>
        <taxon>Massarineae</taxon>
        <taxon>Didymosphaeriaceae</taxon>
        <taxon>Bimuria</taxon>
    </lineage>
</organism>
<dbReference type="InterPro" id="IPR000210">
    <property type="entry name" value="BTB/POZ_dom"/>
</dbReference>
<dbReference type="Pfam" id="PF13637">
    <property type="entry name" value="Ank_4"/>
    <property type="match status" value="1"/>
</dbReference>
<dbReference type="GO" id="GO:0000151">
    <property type="term" value="C:ubiquitin ligase complex"/>
    <property type="evidence" value="ECO:0007669"/>
    <property type="project" value="TreeGrafter"/>
</dbReference>
<dbReference type="Proteomes" id="UP000800036">
    <property type="component" value="Unassembled WGS sequence"/>
</dbReference>
<dbReference type="Gene3D" id="1.25.40.20">
    <property type="entry name" value="Ankyrin repeat-containing domain"/>
    <property type="match status" value="1"/>
</dbReference>
<name>A0A6A5VKP6_9PLEO</name>
<evidence type="ECO:0000256" key="1">
    <source>
        <dbReference type="ARBA" id="ARBA00022737"/>
    </source>
</evidence>
<dbReference type="SMART" id="SM00248">
    <property type="entry name" value="ANK"/>
    <property type="match status" value="2"/>
</dbReference>
<evidence type="ECO:0000256" key="3">
    <source>
        <dbReference type="PROSITE-ProRule" id="PRU00023"/>
    </source>
</evidence>
<dbReference type="PROSITE" id="PS50097">
    <property type="entry name" value="BTB"/>
    <property type="match status" value="2"/>
</dbReference>
<feature type="repeat" description="ANK" evidence="3">
    <location>
        <begin position="68"/>
        <end position="93"/>
    </location>
</feature>
<keyword evidence="2 3" id="KW-0040">ANK repeat</keyword>
<dbReference type="SMART" id="SM00225">
    <property type="entry name" value="BTB"/>
    <property type="match status" value="2"/>
</dbReference>
<reference evidence="6" key="1">
    <citation type="journal article" date="2020" name="Stud. Mycol.">
        <title>101 Dothideomycetes genomes: a test case for predicting lifestyles and emergence of pathogens.</title>
        <authorList>
            <person name="Haridas S."/>
            <person name="Albert R."/>
            <person name="Binder M."/>
            <person name="Bloem J."/>
            <person name="Labutti K."/>
            <person name="Salamov A."/>
            <person name="Andreopoulos B."/>
            <person name="Baker S."/>
            <person name="Barry K."/>
            <person name="Bills G."/>
            <person name="Bluhm B."/>
            <person name="Cannon C."/>
            <person name="Castanera R."/>
            <person name="Culley D."/>
            <person name="Daum C."/>
            <person name="Ezra D."/>
            <person name="Gonzalez J."/>
            <person name="Henrissat B."/>
            <person name="Kuo A."/>
            <person name="Liang C."/>
            <person name="Lipzen A."/>
            <person name="Lutzoni F."/>
            <person name="Magnuson J."/>
            <person name="Mondo S."/>
            <person name="Nolan M."/>
            <person name="Ohm R."/>
            <person name="Pangilinan J."/>
            <person name="Park H.-J."/>
            <person name="Ramirez L."/>
            <person name="Alfaro M."/>
            <person name="Sun H."/>
            <person name="Tritt A."/>
            <person name="Yoshinaga Y."/>
            <person name="Zwiers L.-H."/>
            <person name="Turgeon B."/>
            <person name="Goodwin S."/>
            <person name="Spatafora J."/>
            <person name="Crous P."/>
            <person name="Grigoriev I."/>
        </authorList>
    </citation>
    <scope>NUCLEOTIDE SEQUENCE</scope>
    <source>
        <strain evidence="6">CBS 107.79</strain>
    </source>
</reference>
<evidence type="ECO:0000313" key="7">
    <source>
        <dbReference type="Proteomes" id="UP000800036"/>
    </source>
</evidence>
<dbReference type="PROSITE" id="PS50297">
    <property type="entry name" value="ANK_REP_REGION"/>
    <property type="match status" value="1"/>
</dbReference>
<proteinExistence type="predicted"/>
<dbReference type="AlphaFoldDB" id="A0A6A5VKP6"/>
<feature type="domain" description="BTB" evidence="5">
    <location>
        <begin position="149"/>
        <end position="214"/>
    </location>
</feature>
<feature type="domain" description="BTB" evidence="5">
    <location>
        <begin position="365"/>
        <end position="423"/>
    </location>
</feature>
<accession>A0A6A5VKP6</accession>
<sequence length="649" mass="73884">METKKKFEIERALATENQAISSGQLKEDNPLDTSETFRQFCEACRRGDLKVCQEMIQAGVNVNARDRHDYTPLILASLCGHYEVIQLLLENGALCERDTFQGERCLYNALNDRIRNLLLSYDYAKSTNPLQPLAAHITSLLTRPEPKTADITITTYDQSLHLHKFLLAARSPYFAKKLSAAPNTTTWKLPDKIPTESLAVATQYLYFSEVSMRRVMRGLSDEEELHVLNGIDKIGRQLEMDRLFEDITEVSDRRLLRQKRTDELIRGRDQLEVWFKENVLRNKVEVETAKVDDLKWDRHNSIYADILLRADDDDEEEDHVSAATEASPGPSESSTPPTRNILGLPVPSSSSSPTPSRRLRKSTIYPAHKAMLLRSEYFSTMFTSPFREAQQTPYLQIVTLDCSPKVLETILTFLYTERSDFGLDVAIDVLFTADQLFIEKLKQRAALIISTLGNGNSSTVESENPRGETDQEEMLDIYEVIRAGWDTRVQRLEEFGARYIAYRLERYIDTPEFAEIVQESARRVTARQETDTVELVDDIRYYLSDRFRLRFEDSGLDEMMDQGGDDADAIAEALEDLGVKDEKEEGGVIQKEVKNGGMLEKEIEEQLAVGAIRTLDGEIAGDEFAQDAINYQILLGKIDRLLENLNLDA</sequence>
<dbReference type="CDD" id="cd18497">
    <property type="entry name" value="BACK_ABTB1_BPOZ"/>
    <property type="match status" value="1"/>
</dbReference>
<dbReference type="InterPro" id="IPR044515">
    <property type="entry name" value="ABTB1"/>
</dbReference>
<feature type="region of interest" description="Disordered" evidence="4">
    <location>
        <begin position="314"/>
        <end position="360"/>
    </location>
</feature>
<dbReference type="InterPro" id="IPR036770">
    <property type="entry name" value="Ankyrin_rpt-contain_sf"/>
</dbReference>
<keyword evidence="1" id="KW-0677">Repeat</keyword>
<dbReference type="EMBL" id="ML976662">
    <property type="protein sequence ID" value="KAF1977864.1"/>
    <property type="molecule type" value="Genomic_DNA"/>
</dbReference>
<dbReference type="CDD" id="cd18186">
    <property type="entry name" value="BTB_POZ_ZBTB_KLHL-like"/>
    <property type="match status" value="1"/>
</dbReference>
<dbReference type="OrthoDB" id="684045at2759"/>
<evidence type="ECO:0000313" key="6">
    <source>
        <dbReference type="EMBL" id="KAF1977864.1"/>
    </source>
</evidence>
<feature type="compositionally biased region" description="Low complexity" evidence="4">
    <location>
        <begin position="345"/>
        <end position="356"/>
    </location>
</feature>
<feature type="compositionally biased region" description="Low complexity" evidence="4">
    <location>
        <begin position="321"/>
        <end position="338"/>
    </location>
</feature>
<dbReference type="InterPro" id="IPR011333">
    <property type="entry name" value="SKP1/BTB/POZ_sf"/>
</dbReference>
<dbReference type="PANTHER" id="PTHR46231">
    <property type="entry name" value="ANKYRIN REPEAT AND BTB/POZ DOMAIN-CONTAINING PROTEIN 1"/>
    <property type="match status" value="1"/>
</dbReference>
<dbReference type="Pfam" id="PF00651">
    <property type="entry name" value="BTB"/>
    <property type="match status" value="2"/>
</dbReference>
<dbReference type="SUPFAM" id="SSF54695">
    <property type="entry name" value="POZ domain"/>
    <property type="match status" value="2"/>
</dbReference>
<dbReference type="GO" id="GO:0005737">
    <property type="term" value="C:cytoplasm"/>
    <property type="evidence" value="ECO:0007669"/>
    <property type="project" value="TreeGrafter"/>
</dbReference>
<dbReference type="FunFam" id="1.25.40.20:FF:000248">
    <property type="entry name" value="Ankyrin repeat and BTB/POZ domain protein"/>
    <property type="match status" value="1"/>
</dbReference>
<dbReference type="PROSITE" id="PS50088">
    <property type="entry name" value="ANK_REPEAT"/>
    <property type="match status" value="1"/>
</dbReference>
<dbReference type="Gene3D" id="3.30.710.10">
    <property type="entry name" value="Potassium Channel Kv1.1, Chain A"/>
    <property type="match status" value="2"/>
</dbReference>
<dbReference type="PANTHER" id="PTHR46231:SF1">
    <property type="entry name" value="ANKYRIN REPEAT AND BTB_POZ DOMAIN-CONTAINING PROTEIN 1"/>
    <property type="match status" value="1"/>
</dbReference>
<dbReference type="SUPFAM" id="SSF48403">
    <property type="entry name" value="Ankyrin repeat"/>
    <property type="match status" value="1"/>
</dbReference>
<evidence type="ECO:0000259" key="5">
    <source>
        <dbReference type="PROSITE" id="PS50097"/>
    </source>
</evidence>